<keyword evidence="1" id="KW-0479">Metal-binding</keyword>
<dbReference type="InterPro" id="IPR048366">
    <property type="entry name" value="TNP-like_GBD"/>
</dbReference>
<evidence type="ECO:0000256" key="4">
    <source>
        <dbReference type="ARBA" id="ARBA00023125"/>
    </source>
</evidence>
<keyword evidence="8" id="KW-1185">Reference proteome</keyword>
<dbReference type="Proteomes" id="UP001153954">
    <property type="component" value="Unassembled WGS sequence"/>
</dbReference>
<dbReference type="Pfam" id="PF21787">
    <property type="entry name" value="TNP-like_RNaseH_N"/>
    <property type="match status" value="1"/>
</dbReference>
<dbReference type="EMBL" id="CAKOGL010000005">
    <property type="protein sequence ID" value="CAH2086827.1"/>
    <property type="molecule type" value="Genomic_DNA"/>
</dbReference>
<dbReference type="Pfam" id="PF21788">
    <property type="entry name" value="TNP-like_GBD"/>
    <property type="match status" value="1"/>
</dbReference>
<dbReference type="PANTHER" id="PTHR47577:SF2">
    <property type="entry name" value="THAP DOMAIN CONTAINING 9"/>
    <property type="match status" value="1"/>
</dbReference>
<dbReference type="AlphaFoldDB" id="A0AAU9TMR6"/>
<evidence type="ECO:0000256" key="5">
    <source>
        <dbReference type="PROSITE-ProRule" id="PRU00309"/>
    </source>
</evidence>
<dbReference type="InterPro" id="IPR048367">
    <property type="entry name" value="TNP-like_RNaseH_C"/>
</dbReference>
<comment type="caution">
    <text evidence="7">The sequence shown here is derived from an EMBL/GenBank/DDBJ whole genome shotgun (WGS) entry which is preliminary data.</text>
</comment>
<dbReference type="GO" id="GO:0008270">
    <property type="term" value="F:zinc ion binding"/>
    <property type="evidence" value="ECO:0007669"/>
    <property type="project" value="UniProtKB-KW"/>
</dbReference>
<keyword evidence="3" id="KW-0862">Zinc</keyword>
<evidence type="ECO:0000313" key="8">
    <source>
        <dbReference type="Proteomes" id="UP001153954"/>
    </source>
</evidence>
<dbReference type="PROSITE" id="PS50950">
    <property type="entry name" value="ZF_THAP"/>
    <property type="match status" value="1"/>
</dbReference>
<protein>
    <recommendedName>
        <fullName evidence="6">THAP-type domain-containing protein</fullName>
    </recommendedName>
</protein>
<evidence type="ECO:0000256" key="2">
    <source>
        <dbReference type="ARBA" id="ARBA00022771"/>
    </source>
</evidence>
<feature type="domain" description="THAP-type" evidence="6">
    <location>
        <begin position="1"/>
        <end position="79"/>
    </location>
</feature>
<accession>A0AAU9TMR6</accession>
<evidence type="ECO:0000259" key="6">
    <source>
        <dbReference type="PROSITE" id="PS50950"/>
    </source>
</evidence>
<dbReference type="SMART" id="SM00980">
    <property type="entry name" value="THAP"/>
    <property type="match status" value="1"/>
</dbReference>
<dbReference type="Pfam" id="PF21789">
    <property type="entry name" value="TNP-like_RNaseH_C"/>
    <property type="match status" value="1"/>
</dbReference>
<dbReference type="GO" id="GO:0003677">
    <property type="term" value="F:DNA binding"/>
    <property type="evidence" value="ECO:0007669"/>
    <property type="project" value="UniProtKB-UniRule"/>
</dbReference>
<evidence type="ECO:0000313" key="7">
    <source>
        <dbReference type="EMBL" id="CAH2086827.1"/>
    </source>
</evidence>
<keyword evidence="2 5" id="KW-0863">Zinc-finger</keyword>
<evidence type="ECO:0000256" key="1">
    <source>
        <dbReference type="ARBA" id="ARBA00022723"/>
    </source>
</evidence>
<dbReference type="Pfam" id="PF05485">
    <property type="entry name" value="THAP"/>
    <property type="match status" value="1"/>
</dbReference>
<keyword evidence="4 5" id="KW-0238">DNA-binding</keyword>
<reference evidence="7" key="1">
    <citation type="submission" date="2022-03" db="EMBL/GenBank/DDBJ databases">
        <authorList>
            <person name="Tunstrom K."/>
        </authorList>
    </citation>
    <scope>NUCLEOTIDE SEQUENCE</scope>
</reference>
<dbReference type="InterPro" id="IPR006612">
    <property type="entry name" value="THAP_Znf"/>
</dbReference>
<organism evidence="7 8">
    <name type="scientific">Euphydryas editha</name>
    <name type="common">Edith's checkerspot</name>
    <dbReference type="NCBI Taxonomy" id="104508"/>
    <lineage>
        <taxon>Eukaryota</taxon>
        <taxon>Metazoa</taxon>
        <taxon>Ecdysozoa</taxon>
        <taxon>Arthropoda</taxon>
        <taxon>Hexapoda</taxon>
        <taxon>Insecta</taxon>
        <taxon>Pterygota</taxon>
        <taxon>Neoptera</taxon>
        <taxon>Endopterygota</taxon>
        <taxon>Lepidoptera</taxon>
        <taxon>Glossata</taxon>
        <taxon>Ditrysia</taxon>
        <taxon>Papilionoidea</taxon>
        <taxon>Nymphalidae</taxon>
        <taxon>Nymphalinae</taxon>
        <taxon>Euphydryas</taxon>
    </lineage>
</organism>
<proteinExistence type="predicted"/>
<gene>
    <name evidence="7" type="ORF">EEDITHA_LOCUS3153</name>
</gene>
<dbReference type="InterPro" id="IPR048365">
    <property type="entry name" value="TNP-like_RNaseH_N"/>
</dbReference>
<sequence length="880" mass="102099">MPRRCAFGCKPSDVPMHRFPNLIKFPEIFQSWVSLVGGKLESTSDYEYYKDKRICDIHFTDKDRAGNNRICKESIPSLHIPGQLPDPKVLEQTSTSVQQTQSIQLNATEQLEDACTLHDKEISKHILFEHNYCITNNPRRFKGKASYNIVPLNAKIRQLRSTISRLRKKGQSFQTRLRNAEMLSKTVSFQNVTRNMTKSAQLFVQMQMQTLKKPKGRRFSNEEKVLSLSLYKKSPKCYALLNKYFTLPSAKTMKRLLYKIKISPGINTVIFQKIRKTMSGKPLSDRLCSLMFDEMSLTPHLQYDSHNDLLEGFATNNGKLFANHVLVFMVKGVKENYKQPIAYYFTNSLNKIQLKNIIKSIVKHAQEAGLVILNTVCDQSTVNVGAITELIKESRALFIKDNKEWRHDLIYLNGKSIIPIYDVPHLIKGIRNNLLNKDMLYSIENEEKLVKWEYFQKVYEADKSLGELRLLNKLTEEHINPEKINKMKVKTATQIFSHTVAVATEHLTARSLLQLECKNLIKITLLFDKLFDTLNGNTLHIPNGKIYKGPVKKYSPHHKMWQDAKIILKTIKFRILKKNGDKIRLIETSIPSVQNLIKTIEGMEAIWKNVNERYGFDALLTRNLNQDPIENFFGNIRSYGVRNIMPSTVGFVGAYKALLLNNYNSPHSSKANCEEDGNRCLQSLHFFLTEENKQDSNVPKEEIRISDNIFDQHKQIDAGQRNYVCGWVLKKCLENIVKSCKDCRQNLLDSGTNVNNEFIKRKEYGNKKWLCYPSQELEDCFSELQNITVKYLEKNCPRKNVKENILNLAECIIEYPFDCQIHKEKLKKYFVHQVVNILIYSWCRAINRILSGKISYVGDDETKTAAQLYYNKYKLWKNKK</sequence>
<name>A0AAU9TMR6_EUPED</name>
<evidence type="ECO:0000256" key="3">
    <source>
        <dbReference type="ARBA" id="ARBA00022833"/>
    </source>
</evidence>
<dbReference type="SUPFAM" id="SSF57716">
    <property type="entry name" value="Glucocorticoid receptor-like (DNA-binding domain)"/>
    <property type="match status" value="1"/>
</dbReference>
<dbReference type="PANTHER" id="PTHR47577">
    <property type="entry name" value="THAP DOMAIN-CONTAINING PROTEIN 6"/>
    <property type="match status" value="1"/>
</dbReference>